<dbReference type="AlphaFoldDB" id="A0A7I8IQS4"/>
<dbReference type="PANTHER" id="PTHR13683">
    <property type="entry name" value="ASPARTYL PROTEASES"/>
    <property type="match status" value="1"/>
</dbReference>
<evidence type="ECO:0000256" key="2">
    <source>
        <dbReference type="ARBA" id="ARBA00022670"/>
    </source>
</evidence>
<dbReference type="PROSITE" id="PS51767">
    <property type="entry name" value="PEPTIDASE_A1"/>
    <property type="match status" value="1"/>
</dbReference>
<keyword evidence="5" id="KW-0378">Hydrolase</keyword>
<dbReference type="SUPFAM" id="SSF50630">
    <property type="entry name" value="Acid proteases"/>
    <property type="match status" value="1"/>
</dbReference>
<evidence type="ECO:0000259" key="9">
    <source>
        <dbReference type="PROSITE" id="PS51767"/>
    </source>
</evidence>
<dbReference type="InterPro" id="IPR033121">
    <property type="entry name" value="PEPTIDASE_A1"/>
</dbReference>
<evidence type="ECO:0000256" key="3">
    <source>
        <dbReference type="ARBA" id="ARBA00022729"/>
    </source>
</evidence>
<dbReference type="InterPro" id="IPR001461">
    <property type="entry name" value="Aspartic_peptidase_A1"/>
</dbReference>
<evidence type="ECO:0000256" key="1">
    <source>
        <dbReference type="ARBA" id="ARBA00007447"/>
    </source>
</evidence>
<proteinExistence type="inferred from homology"/>
<keyword evidence="4" id="KW-0064">Aspartyl protease</keyword>
<reference evidence="10 11" key="1">
    <citation type="submission" date="2019-12" db="EMBL/GenBank/DDBJ databases">
        <authorList>
            <person name="Scholz U."/>
            <person name="Mascher M."/>
            <person name="Fiebig A."/>
        </authorList>
    </citation>
    <scope>NUCLEOTIDE SEQUENCE</scope>
</reference>
<evidence type="ECO:0000313" key="10">
    <source>
        <dbReference type="EMBL" id="CAA2619745.1"/>
    </source>
</evidence>
<dbReference type="Pfam" id="PF14541">
    <property type="entry name" value="TAXi_C"/>
    <property type="match status" value="1"/>
</dbReference>
<feature type="active site" evidence="8">
    <location>
        <position position="256"/>
    </location>
</feature>
<dbReference type="InterPro" id="IPR032861">
    <property type="entry name" value="TAXi_N"/>
</dbReference>
<keyword evidence="7" id="KW-0325">Glycoprotein</keyword>
<gene>
    <name evidence="10" type="ORF">SI7747_05005914</name>
</gene>
<comment type="similarity">
    <text evidence="1">Belongs to the peptidase A1 family.</text>
</comment>
<dbReference type="PANTHER" id="PTHR13683:SF839">
    <property type="entry name" value="ASPARTYL PROTEASE AED3-LIKE"/>
    <property type="match status" value="1"/>
</dbReference>
<dbReference type="Gene3D" id="2.40.70.10">
    <property type="entry name" value="Acid Proteases"/>
    <property type="match status" value="2"/>
</dbReference>
<sequence length="379" mass="39285">MAAKDPARFTYLASLTATAPAAPPKPKPTIVPIAAGQQVTQTPNYVLRAKLGSPGQLMYMALDTSSDLSWVPCAGCSGCPSATLFNPAASSTFSSLDCAALQCTQAKGFPCNTAATGSPPSCAFNQSYGSVSLLATLSHDALLLASDAVPDYAFGCVTAVASSSSGGTVVPKQGLMGLGRGSMGLMAQAGKLYGGPAAGPLGQPKSIRTTPLLRNPHRPSLYYVNLTGVSVGKTAVKVAPELLAFDPATGAGTVVDSGTVITRLVRPFYEAVRDEFRRQVAAPEYSSLGAYDTCFSTTAVAEDRTPVVTLHLQEMELVLPAENTLIHSSSTPLACLAMAAAPDNVNSVLNVIANLQQQNHRVLIDTTNSRVGFARELCN</sequence>
<feature type="domain" description="Peptidase A1" evidence="9">
    <location>
        <begin position="45"/>
        <end position="374"/>
    </location>
</feature>
<dbReference type="InterPro" id="IPR021109">
    <property type="entry name" value="Peptidase_aspartic_dom_sf"/>
</dbReference>
<dbReference type="InterPro" id="IPR032799">
    <property type="entry name" value="TAXi_C"/>
</dbReference>
<dbReference type="GO" id="GO:0006508">
    <property type="term" value="P:proteolysis"/>
    <property type="evidence" value="ECO:0007669"/>
    <property type="project" value="UniProtKB-KW"/>
</dbReference>
<evidence type="ECO:0000256" key="4">
    <source>
        <dbReference type="ARBA" id="ARBA00022750"/>
    </source>
</evidence>
<dbReference type="GO" id="GO:0004190">
    <property type="term" value="F:aspartic-type endopeptidase activity"/>
    <property type="evidence" value="ECO:0007669"/>
    <property type="project" value="UniProtKB-KW"/>
</dbReference>
<keyword evidence="3" id="KW-0732">Signal</keyword>
<keyword evidence="6" id="KW-1015">Disulfide bond</keyword>
<evidence type="ECO:0000256" key="6">
    <source>
        <dbReference type="ARBA" id="ARBA00023157"/>
    </source>
</evidence>
<evidence type="ECO:0000256" key="7">
    <source>
        <dbReference type="ARBA" id="ARBA00023180"/>
    </source>
</evidence>
<protein>
    <recommendedName>
        <fullName evidence="9">Peptidase A1 domain-containing protein</fullName>
    </recommendedName>
</protein>
<accession>A0A7I8IQS4</accession>
<name>A0A7I8IQS4_SPIIN</name>
<keyword evidence="2" id="KW-0645">Protease</keyword>
<dbReference type="Pfam" id="PF14543">
    <property type="entry name" value="TAXi_N"/>
    <property type="match status" value="1"/>
</dbReference>
<evidence type="ECO:0000256" key="5">
    <source>
        <dbReference type="ARBA" id="ARBA00022801"/>
    </source>
</evidence>
<dbReference type="EMBL" id="CACRZD030000005">
    <property type="protein sequence ID" value="CAA6659492.1"/>
    <property type="molecule type" value="Genomic_DNA"/>
</dbReference>
<dbReference type="EMBL" id="LR743592">
    <property type="protein sequence ID" value="CAA2619745.1"/>
    <property type="molecule type" value="Genomic_DNA"/>
</dbReference>
<dbReference type="Proteomes" id="UP001189122">
    <property type="component" value="Unassembled WGS sequence"/>
</dbReference>
<organism evidence="10">
    <name type="scientific">Spirodela intermedia</name>
    <name type="common">Intermediate duckweed</name>
    <dbReference type="NCBI Taxonomy" id="51605"/>
    <lineage>
        <taxon>Eukaryota</taxon>
        <taxon>Viridiplantae</taxon>
        <taxon>Streptophyta</taxon>
        <taxon>Embryophyta</taxon>
        <taxon>Tracheophyta</taxon>
        <taxon>Spermatophyta</taxon>
        <taxon>Magnoliopsida</taxon>
        <taxon>Liliopsida</taxon>
        <taxon>Araceae</taxon>
        <taxon>Lemnoideae</taxon>
        <taxon>Spirodela</taxon>
    </lineage>
</organism>
<evidence type="ECO:0000313" key="11">
    <source>
        <dbReference type="Proteomes" id="UP001189122"/>
    </source>
</evidence>
<dbReference type="FunFam" id="2.40.70.10:FF:000022">
    <property type="entry name" value="Aspartyl protease AED3"/>
    <property type="match status" value="1"/>
</dbReference>
<feature type="active site" evidence="8">
    <location>
        <position position="63"/>
    </location>
</feature>
<keyword evidence="11" id="KW-1185">Reference proteome</keyword>
<evidence type="ECO:0000256" key="8">
    <source>
        <dbReference type="PIRSR" id="PIRSR601461-1"/>
    </source>
</evidence>